<dbReference type="AlphaFoldDB" id="Q1YPW2"/>
<evidence type="ECO:0000313" key="2">
    <source>
        <dbReference type="Proteomes" id="UP000005555"/>
    </source>
</evidence>
<comment type="caution">
    <text evidence="1">The sequence shown here is derived from an EMBL/GenBank/DDBJ whole genome shotgun (WGS) entry which is preliminary data.</text>
</comment>
<protein>
    <submittedName>
        <fullName evidence="1">Uncharacterized protein</fullName>
    </submittedName>
</protein>
<organism evidence="1 2">
    <name type="scientific">gamma proteobacterium HTCC2207</name>
    <dbReference type="NCBI Taxonomy" id="314287"/>
    <lineage>
        <taxon>Bacteria</taxon>
        <taxon>Pseudomonadati</taxon>
        <taxon>Pseudomonadota</taxon>
        <taxon>Gammaproteobacteria</taxon>
        <taxon>Cellvibrionales</taxon>
        <taxon>Porticoccaceae</taxon>
        <taxon>SAR92 clade</taxon>
    </lineage>
</organism>
<dbReference type="HOGENOM" id="CLU_1193423_0_0_6"/>
<dbReference type="EMBL" id="AAPI01000008">
    <property type="protein sequence ID" value="EAS46247.1"/>
    <property type="molecule type" value="Genomic_DNA"/>
</dbReference>
<evidence type="ECO:0000313" key="1">
    <source>
        <dbReference type="EMBL" id="EAS46247.1"/>
    </source>
</evidence>
<keyword evidence="2" id="KW-1185">Reference proteome</keyword>
<proteinExistence type="predicted"/>
<accession>Q1YPW2</accession>
<reference evidence="1 2" key="1">
    <citation type="submission" date="2006-03" db="EMBL/GenBank/DDBJ databases">
        <authorList>
            <person name="Giovannoni S.J."/>
            <person name="Cho J.-C."/>
            <person name="Ferriera S."/>
            <person name="Johnson J."/>
            <person name="Kravitz S."/>
            <person name="Halpern A."/>
            <person name="Remington K."/>
            <person name="Beeson K."/>
            <person name="Tran B."/>
            <person name="Rogers Y.-H."/>
            <person name="Friedman R."/>
            <person name="Venter J.C."/>
        </authorList>
    </citation>
    <scope>NUCLEOTIDE SEQUENCE [LARGE SCALE GENOMIC DNA]</scope>
    <source>
        <strain evidence="1 2">HTCC2207</strain>
    </source>
</reference>
<gene>
    <name evidence="1" type="ORF">GB2207_05784</name>
</gene>
<sequence length="232" mass="24086">MSPRCNAGKVNIAGLCYNQCPSGMVGVTPVCASKVPPKYVQCGLGYAKSTSACTWAIADQTMAGTNFAFAVSGNFIAAKAGIASKLAGKLSKMPSRAAGDILKAMPKTVSFATRFSGDFLSIASKISKVGDASTTTRIATIFETAATTWLADPELAQIASFGGITSVPSVLNKIASGQSFSTQDTEDLMEFVRDFSGLMSLAIGLAMPTPGPQDNVAVMLDMIAAYAYTIYP</sequence>
<name>Q1YPW2_9GAMM</name>
<dbReference type="Proteomes" id="UP000005555">
    <property type="component" value="Unassembled WGS sequence"/>
</dbReference>